<feature type="transmembrane region" description="Helical" evidence="12">
    <location>
        <begin position="29"/>
        <end position="47"/>
    </location>
</feature>
<name>A0A061SA59_9CHLO</name>
<dbReference type="InterPro" id="IPR029044">
    <property type="entry name" value="Nucleotide-diphossugar_trans"/>
</dbReference>
<evidence type="ECO:0000256" key="11">
    <source>
        <dbReference type="SAM" id="MobiDB-lite"/>
    </source>
</evidence>
<comment type="similarity">
    <text evidence="3">Belongs to the MNN1/MNT family.</text>
</comment>
<evidence type="ECO:0000313" key="13">
    <source>
        <dbReference type="EMBL" id="JAC75154.1"/>
    </source>
</evidence>
<dbReference type="PANTHER" id="PTHR31646:SF1">
    <property type="entry name" value="ALPHA-1,2-MANNOSYLTRANSFERASE MNN2"/>
    <property type="match status" value="1"/>
</dbReference>
<evidence type="ECO:0000256" key="10">
    <source>
        <dbReference type="ARBA" id="ARBA00037847"/>
    </source>
</evidence>
<sequence length="705" mass="77213">MGNLLGPRNCRSNRSSSADLSRLTSPGRIWGLNFVLLACFCWGIYSFSITLGRFPAHGADSTGRKTNIETRPIDSSHDRLASDDAWVDTTSASFVGSSPPPSGVSGQENKVGPPDVEPGELKAHTSLRLSALQAMTTQLSASSVVVKSAQLKQTEELPVGPALRGSQLGQLPEAPRRAYLAERMKRAGVKPAQVSPRSTLRQSTERSATVRDGGSSDNSQAGAPVVGGGVVGPRETEAPPVQAAPSAPRASNSSQEPLGIQCVAWRQTGGCTPDGPREPENDLPCDAKIPYGASGYCEVLDSRNLSRGEGPQYRRVMSMNCSSHPYEPIMHGEITCGQAAEFAGFAAESLRYRPRGGPRRAQPPAAGHPTQGILICVSDKTMVAAYAAVRLLRHHGCRLPIQLWYLPDELTGSPAIVRELVFNHSVVLKPVGLKRSALCHDGQEKCFNIKIHAVYYTELDQVLLLDSDNFPLRDPGYLFRSEPFLETGAVFWPDFWRRGNTIFNLDETSLVWELTGTAFVDMFEQESGQLLVDRGRHAAALDVLMFYARPNNILYRFGVVYGDKDLFRLAWLRAGRPFHMIAAPPGWAGQMKVAGFCGLTMVQHDPDGRILFLHRNGQKLDATEASLLHVWDAVVEYAGPDPGRYHAHIRVPDPKDNFINPVCYGPQNEEPGYRRQAGRAMEPVYQLEEAVLRYARRAAALRRAL</sequence>
<accession>A0A061SA59</accession>
<evidence type="ECO:0000256" key="9">
    <source>
        <dbReference type="ARBA" id="ARBA00023136"/>
    </source>
</evidence>
<feature type="region of interest" description="Disordered" evidence="11">
    <location>
        <begin position="185"/>
        <end position="256"/>
    </location>
</feature>
<dbReference type="GO" id="GO:0000026">
    <property type="term" value="F:alpha-1,2-mannosyltransferase activity"/>
    <property type="evidence" value="ECO:0007669"/>
    <property type="project" value="TreeGrafter"/>
</dbReference>
<evidence type="ECO:0000313" key="14">
    <source>
        <dbReference type="EMBL" id="JAC79636.1"/>
    </source>
</evidence>
<organism evidence="14">
    <name type="scientific">Tetraselmis sp. GSL018</name>
    <dbReference type="NCBI Taxonomy" id="582737"/>
    <lineage>
        <taxon>Eukaryota</taxon>
        <taxon>Viridiplantae</taxon>
        <taxon>Chlorophyta</taxon>
        <taxon>core chlorophytes</taxon>
        <taxon>Chlorodendrophyceae</taxon>
        <taxon>Chlorodendrales</taxon>
        <taxon>Chlorodendraceae</taxon>
        <taxon>Tetraselmis</taxon>
    </lineage>
</organism>
<dbReference type="PANTHER" id="PTHR31646">
    <property type="entry name" value="ALPHA-1,2-MANNOSYLTRANSFERASE MNN2"/>
    <property type="match status" value="1"/>
</dbReference>
<proteinExistence type="inferred from homology"/>
<dbReference type="InterPro" id="IPR022751">
    <property type="entry name" value="Alpha_mannosyltransferase"/>
</dbReference>
<protein>
    <submittedName>
        <fullName evidence="14">Alpha 1,2-mannosyltransferase</fullName>
    </submittedName>
</protein>
<comment type="subcellular location">
    <subcellularLocation>
        <location evidence="10">Endomembrane system</location>
        <topology evidence="10">Single-pass membrane protein</topology>
    </subcellularLocation>
    <subcellularLocation>
        <location evidence="1">Golgi apparatus membrane</location>
    </subcellularLocation>
    <subcellularLocation>
        <location evidence="2">Membrane</location>
        <topology evidence="2">Single-pass type II membrane protein</topology>
    </subcellularLocation>
</comment>
<keyword evidence="14" id="KW-0328">Glycosyltransferase</keyword>
<keyword evidence="7 12" id="KW-1133">Transmembrane helix</keyword>
<dbReference type="EMBL" id="GBEZ01010529">
    <property type="protein sequence ID" value="JAC75154.1"/>
    <property type="molecule type" value="Transcribed_RNA"/>
</dbReference>
<keyword evidence="8" id="KW-0333">Golgi apparatus</keyword>
<feature type="region of interest" description="Disordered" evidence="11">
    <location>
        <begin position="58"/>
        <end position="119"/>
    </location>
</feature>
<evidence type="ECO:0000256" key="8">
    <source>
        <dbReference type="ARBA" id="ARBA00023034"/>
    </source>
</evidence>
<keyword evidence="6" id="KW-0735">Signal-anchor</keyword>
<dbReference type="AlphaFoldDB" id="A0A061SA59"/>
<evidence type="ECO:0000256" key="12">
    <source>
        <dbReference type="SAM" id="Phobius"/>
    </source>
</evidence>
<dbReference type="GO" id="GO:0046354">
    <property type="term" value="P:mannan biosynthetic process"/>
    <property type="evidence" value="ECO:0007669"/>
    <property type="project" value="TreeGrafter"/>
</dbReference>
<dbReference type="SUPFAM" id="SSF53448">
    <property type="entry name" value="Nucleotide-diphospho-sugar transferases"/>
    <property type="match status" value="1"/>
</dbReference>
<dbReference type="EMBL" id="GBEZ01005702">
    <property type="protein sequence ID" value="JAC79636.1"/>
    <property type="molecule type" value="Transcribed_RNA"/>
</dbReference>
<dbReference type="Gene3D" id="3.90.550.10">
    <property type="entry name" value="Spore Coat Polysaccharide Biosynthesis Protein SpsA, Chain A"/>
    <property type="match status" value="1"/>
</dbReference>
<keyword evidence="4 14" id="KW-0808">Transferase</keyword>
<feature type="compositionally biased region" description="Polar residues" evidence="11">
    <location>
        <begin position="195"/>
        <end position="207"/>
    </location>
</feature>
<feature type="compositionally biased region" description="Low complexity" evidence="11">
    <location>
        <begin position="243"/>
        <end position="254"/>
    </location>
</feature>
<evidence type="ECO:0000256" key="6">
    <source>
        <dbReference type="ARBA" id="ARBA00022968"/>
    </source>
</evidence>
<dbReference type="Pfam" id="PF11051">
    <property type="entry name" value="Mannosyl_trans3"/>
    <property type="match status" value="1"/>
</dbReference>
<feature type="compositionally biased region" description="Polar residues" evidence="11">
    <location>
        <begin position="10"/>
        <end position="21"/>
    </location>
</feature>
<gene>
    <name evidence="14" type="primary">MNN2</name>
    <name evidence="14" type="ORF">TSPGSL018_12217</name>
    <name evidence="13" type="ORF">TSPGSL018_23910</name>
</gene>
<evidence type="ECO:0000256" key="3">
    <source>
        <dbReference type="ARBA" id="ARBA00009105"/>
    </source>
</evidence>
<evidence type="ECO:0000256" key="7">
    <source>
        <dbReference type="ARBA" id="ARBA00022989"/>
    </source>
</evidence>
<evidence type="ECO:0000256" key="2">
    <source>
        <dbReference type="ARBA" id="ARBA00004606"/>
    </source>
</evidence>
<evidence type="ECO:0000256" key="4">
    <source>
        <dbReference type="ARBA" id="ARBA00022679"/>
    </source>
</evidence>
<reference evidence="14" key="1">
    <citation type="submission" date="2014-05" db="EMBL/GenBank/DDBJ databases">
        <title>The transcriptome of the halophilic microalga Tetraselmis sp. GSL018 isolated from the Great Salt Lake, Utah.</title>
        <authorList>
            <person name="Jinkerson R.E."/>
            <person name="D'Adamo S."/>
            <person name="Posewitz M.C."/>
        </authorList>
    </citation>
    <scope>NUCLEOTIDE SEQUENCE</scope>
    <source>
        <strain evidence="14">GSL018</strain>
    </source>
</reference>
<keyword evidence="5 12" id="KW-0812">Transmembrane</keyword>
<feature type="compositionally biased region" description="Basic and acidic residues" evidence="11">
    <location>
        <begin position="62"/>
        <end position="82"/>
    </location>
</feature>
<keyword evidence="9 12" id="KW-0472">Membrane</keyword>
<evidence type="ECO:0000256" key="5">
    <source>
        <dbReference type="ARBA" id="ARBA00022692"/>
    </source>
</evidence>
<feature type="region of interest" description="Disordered" evidence="11">
    <location>
        <begin position="1"/>
        <end position="21"/>
    </location>
</feature>
<dbReference type="GO" id="GO:0000139">
    <property type="term" value="C:Golgi membrane"/>
    <property type="evidence" value="ECO:0007669"/>
    <property type="project" value="UniProtKB-SubCell"/>
</dbReference>
<evidence type="ECO:0000256" key="1">
    <source>
        <dbReference type="ARBA" id="ARBA00004394"/>
    </source>
</evidence>